<evidence type="ECO:0000259" key="8">
    <source>
        <dbReference type="SMART" id="SM00078"/>
    </source>
</evidence>
<protein>
    <submittedName>
        <fullName evidence="9">Insulin-like 5</fullName>
    </submittedName>
</protein>
<evidence type="ECO:0000256" key="1">
    <source>
        <dbReference type="ARBA" id="ARBA00004613"/>
    </source>
</evidence>
<dbReference type="RefSeq" id="NP_001267802.1">
    <property type="nucleotide sequence ID" value="NM_001280873.1"/>
</dbReference>
<dbReference type="PROSITE" id="PS00262">
    <property type="entry name" value="INSULIN"/>
    <property type="match status" value="1"/>
</dbReference>
<dbReference type="OrthoDB" id="9443437at2759"/>
<dbReference type="Pfam" id="PF00049">
    <property type="entry name" value="Insulin"/>
    <property type="match status" value="1"/>
</dbReference>
<dbReference type="GO" id="GO:0005179">
    <property type="term" value="F:hormone activity"/>
    <property type="evidence" value="ECO:0007669"/>
    <property type="project" value="UniProtKB-KW"/>
</dbReference>
<dbReference type="GeneID" id="100141476"/>
<dbReference type="GO" id="GO:2000253">
    <property type="term" value="P:positive regulation of feeding behavior"/>
    <property type="evidence" value="ECO:0007669"/>
    <property type="project" value="TreeGrafter"/>
</dbReference>
<dbReference type="CDD" id="cd04365">
    <property type="entry name" value="IlGF_relaxin_like"/>
    <property type="match status" value="1"/>
</dbReference>
<dbReference type="InterPro" id="IPR051777">
    <property type="entry name" value="Insulin-like_neuro_ligands"/>
</dbReference>
<dbReference type="InterPro" id="IPR036438">
    <property type="entry name" value="Insulin-like_sf"/>
</dbReference>
<keyword evidence="5" id="KW-0372">Hormone</keyword>
<dbReference type="GO" id="GO:0005576">
    <property type="term" value="C:extracellular region"/>
    <property type="evidence" value="ECO:0007669"/>
    <property type="project" value="UniProtKB-SubCell"/>
</dbReference>
<dbReference type="GO" id="GO:0001664">
    <property type="term" value="F:G protein-coupled receptor binding"/>
    <property type="evidence" value="ECO:0007669"/>
    <property type="project" value="TreeGrafter"/>
</dbReference>
<dbReference type="SMART" id="SM00078">
    <property type="entry name" value="IlGF"/>
    <property type="match status" value="1"/>
</dbReference>
<comment type="similarity">
    <text evidence="2 7">Belongs to the insulin family.</text>
</comment>
<dbReference type="AlphaFoldDB" id="B1AAQ0"/>
<evidence type="ECO:0000256" key="6">
    <source>
        <dbReference type="ARBA" id="ARBA00023157"/>
    </source>
</evidence>
<gene>
    <name evidence="9" type="primary">INSL5</name>
</gene>
<organism evidence="9">
    <name type="scientific">Loxodonta africana</name>
    <name type="common">African elephant</name>
    <dbReference type="NCBI Taxonomy" id="9785"/>
    <lineage>
        <taxon>Eukaryota</taxon>
        <taxon>Metazoa</taxon>
        <taxon>Chordata</taxon>
        <taxon>Craniata</taxon>
        <taxon>Vertebrata</taxon>
        <taxon>Euteleostomi</taxon>
        <taxon>Mammalia</taxon>
        <taxon>Eutheria</taxon>
        <taxon>Afrotheria</taxon>
        <taxon>Proboscidea</taxon>
        <taxon>Elephantidae</taxon>
        <taxon>Loxodonta</taxon>
    </lineage>
</organism>
<dbReference type="SUPFAM" id="SSF56994">
    <property type="entry name" value="Insulin-like"/>
    <property type="match status" value="1"/>
</dbReference>
<feature type="domain" description="Insulin-like" evidence="8">
    <location>
        <begin position="42"/>
        <end position="151"/>
    </location>
</feature>
<evidence type="ECO:0000256" key="7">
    <source>
        <dbReference type="RuleBase" id="RU000406"/>
    </source>
</evidence>
<sequence length="151" mass="17327">MRTVELAKRGDYFEIRRINGLIAGSEVAECVWHSEVKSQESLKLCGKDFIRAIIYMCGASRWRRHLEERLQVQQADRENYFHLPNEHEVSEEITAHNLRKLDSAVEELPQGGQPPRGGMWEPRKQSVKSRRDLSLMCCTAGCSMADLSSFC</sequence>
<dbReference type="Gene3D" id="1.10.100.10">
    <property type="entry name" value="Insulin-like"/>
    <property type="match status" value="1"/>
</dbReference>
<keyword evidence="6" id="KW-1015">Disulfide bond</keyword>
<dbReference type="PANTHER" id="PTHR20968">
    <property type="entry name" value="ILGF DOMAIN-CONTAINING PROTEIN"/>
    <property type="match status" value="1"/>
</dbReference>
<name>B1AAQ0_LOXAF</name>
<dbReference type="InterPro" id="IPR016179">
    <property type="entry name" value="Insulin-like"/>
</dbReference>
<evidence type="ECO:0000256" key="4">
    <source>
        <dbReference type="ARBA" id="ARBA00022525"/>
    </source>
</evidence>
<dbReference type="InterPro" id="IPR022353">
    <property type="entry name" value="Insulin_CS"/>
</dbReference>
<dbReference type="EMBL" id="EU437447">
    <property type="protein sequence ID" value="ACA13578.1"/>
    <property type="molecule type" value="mRNA"/>
</dbReference>
<proteinExistence type="evidence at transcript level"/>
<dbReference type="PANTHER" id="PTHR20968:SF2">
    <property type="entry name" value="INSULIN-LIKE PEPTIDE INSL5"/>
    <property type="match status" value="1"/>
</dbReference>
<evidence type="ECO:0000256" key="3">
    <source>
        <dbReference type="ARBA" id="ARBA00011207"/>
    </source>
</evidence>
<reference evidence="9" key="2">
    <citation type="submission" date="2008-01" db="EMBL/GenBank/DDBJ databases">
        <authorList>
            <person name="Park J."/>
            <person name="Semyonov J."/>
            <person name="Chang C.L."/>
            <person name="Yi W."/>
            <person name="Warren W."/>
            <person name="Hsu S.Y.T."/>
        </authorList>
    </citation>
    <scope>NUCLEOTIDE SEQUENCE</scope>
</reference>
<comment type="subcellular location">
    <subcellularLocation>
        <location evidence="1 7">Secreted</location>
    </subcellularLocation>
</comment>
<comment type="subunit">
    <text evidence="3">Heterodimer of a B chain and an A chain linked by two disulfide bonds.</text>
</comment>
<dbReference type="CTD" id="10022"/>
<accession>B1AAQ0</accession>
<evidence type="ECO:0000256" key="5">
    <source>
        <dbReference type="ARBA" id="ARBA00022702"/>
    </source>
</evidence>
<keyword evidence="4 7" id="KW-0964">Secreted</keyword>
<evidence type="ECO:0000256" key="2">
    <source>
        <dbReference type="ARBA" id="ARBA00009034"/>
    </source>
</evidence>
<reference evidence="9" key="1">
    <citation type="journal article" date="2008" name="Genome Res.">
        <title>Origin of INSL3-mediated testicular descent in therian mammals.</title>
        <authorList>
            <person name="Park J.I."/>
            <person name="Semyonov J."/>
            <person name="Chang C.L."/>
            <person name="Yi W."/>
            <person name="Warren W."/>
            <person name="Hsu S.Y."/>
        </authorList>
    </citation>
    <scope>NUCLEOTIDE SEQUENCE</scope>
</reference>
<evidence type="ECO:0000313" key="9">
    <source>
        <dbReference type="EMBL" id="ACA13578.1"/>
    </source>
</evidence>
<dbReference type="KEGG" id="lav:100141476"/>